<feature type="compositionally biased region" description="Basic and acidic residues" evidence="1">
    <location>
        <begin position="141"/>
        <end position="151"/>
    </location>
</feature>
<feature type="compositionally biased region" description="Polar residues" evidence="1">
    <location>
        <begin position="166"/>
        <end position="175"/>
    </location>
</feature>
<dbReference type="Proteomes" id="UP000034166">
    <property type="component" value="Unassembled WGS sequence"/>
</dbReference>
<dbReference type="PATRIC" id="fig|1408103.3.peg.333"/>
<organism evidence="3 4">
    <name type="scientific">Mesobacillus campisalis</name>
    <dbReference type="NCBI Taxonomy" id="1408103"/>
    <lineage>
        <taxon>Bacteria</taxon>
        <taxon>Bacillati</taxon>
        <taxon>Bacillota</taxon>
        <taxon>Bacilli</taxon>
        <taxon>Bacillales</taxon>
        <taxon>Bacillaceae</taxon>
        <taxon>Mesobacillus</taxon>
    </lineage>
</organism>
<feature type="region of interest" description="Disordered" evidence="1">
    <location>
        <begin position="103"/>
        <end position="178"/>
    </location>
</feature>
<feature type="signal peptide" evidence="2">
    <location>
        <begin position="1"/>
        <end position="24"/>
    </location>
</feature>
<comment type="caution">
    <text evidence="3">The sequence shown here is derived from an EMBL/GenBank/DDBJ whole genome shotgun (WGS) entry which is preliminary data.</text>
</comment>
<sequence>MNKRIAILTLLFTFVFGTASFAHSGGKDANGGHNCSEKSKAKGLCTGYHYHNGGGTSDSGGSSSGGSSSGSAPAATRNDKDCSDFATYDEVVAYWNSKGYSATNDPERLDGWGNAVDDGIPCEAPSDYDKTKINNSPEQVQFKKDEQDGKTGEQQGHAQGQKDGYQGNSSNSGAANGTDAFKSGYATGYDKGYEEGKTKLEAEKKKAYEEGYSLGKNQNEMSIPQTYSAHALLKGAFEEGFNKAANERIEAKKEEYFTIGQKDGKNDVNNPPKEKDFIEAYQEGYEKGNKELKDLYVKKGYEAAFSLVDYKKPDLKNEKFIDWYKEGFESNKEVVKIRDAALAQGKDGAELSIPEEYKKGEGVYKFYYEQGFEEYEAEKAADQQTTAGGLGIAALAWLGRRFYVAKKMIG</sequence>
<feature type="region of interest" description="Disordered" evidence="1">
    <location>
        <begin position="55"/>
        <end position="80"/>
    </location>
</feature>
<evidence type="ECO:0008006" key="5">
    <source>
        <dbReference type="Google" id="ProtNLM"/>
    </source>
</evidence>
<accession>A0A0M2T1X8</accession>
<gene>
    <name evidence="3" type="ORF">WQ57_01510</name>
</gene>
<evidence type="ECO:0000256" key="2">
    <source>
        <dbReference type="SAM" id="SignalP"/>
    </source>
</evidence>
<evidence type="ECO:0000313" key="4">
    <source>
        <dbReference type="Proteomes" id="UP000034166"/>
    </source>
</evidence>
<dbReference type="InterPro" id="IPR047773">
    <property type="entry name" value="YHYH_dom_bact"/>
</dbReference>
<dbReference type="RefSeq" id="WP_046521917.1">
    <property type="nucleotide sequence ID" value="NZ_LAYY01000001.1"/>
</dbReference>
<evidence type="ECO:0000313" key="3">
    <source>
        <dbReference type="EMBL" id="KKK39976.1"/>
    </source>
</evidence>
<keyword evidence="4" id="KW-1185">Reference proteome</keyword>
<dbReference type="OrthoDB" id="1656058at2"/>
<keyword evidence="2" id="KW-0732">Signal</keyword>
<feature type="compositionally biased region" description="Gly residues" evidence="1">
    <location>
        <begin position="55"/>
        <end position="68"/>
    </location>
</feature>
<dbReference type="AlphaFoldDB" id="A0A0M2T1X8"/>
<proteinExistence type="predicted"/>
<feature type="chain" id="PRO_5039529451" description="YHYH domain-containing protein" evidence="2">
    <location>
        <begin position="25"/>
        <end position="410"/>
    </location>
</feature>
<evidence type="ECO:0000256" key="1">
    <source>
        <dbReference type="SAM" id="MobiDB-lite"/>
    </source>
</evidence>
<name>A0A0M2T1X8_9BACI</name>
<reference evidence="3 4" key="1">
    <citation type="submission" date="2015-04" db="EMBL/GenBank/DDBJ databases">
        <title>Taxonomic description and genome sequence of Bacillus campisalis sp. nov., a novel member of the genus Bacillus isolated from solar saltern.</title>
        <authorList>
            <person name="Mathan Kumar R."/>
            <person name="Kaur G."/>
            <person name="Kumar A."/>
            <person name="Singh N.K."/>
            <person name="Kaur N."/>
            <person name="Kumar N."/>
            <person name="Mayilraj S."/>
        </authorList>
    </citation>
    <scope>NUCLEOTIDE SEQUENCE [LARGE SCALE GENOMIC DNA]</scope>
    <source>
        <strain evidence="3 4">SA2-6</strain>
    </source>
</reference>
<protein>
    <recommendedName>
        <fullName evidence="5">YHYH domain-containing protein</fullName>
    </recommendedName>
</protein>
<dbReference type="EMBL" id="LAYY01000001">
    <property type="protein sequence ID" value="KKK39976.1"/>
    <property type="molecule type" value="Genomic_DNA"/>
</dbReference>
<dbReference type="NCBIfam" id="NF033223">
    <property type="entry name" value="YHYH_alt"/>
    <property type="match status" value="1"/>
</dbReference>